<keyword evidence="4" id="KW-1185">Reference proteome</keyword>
<reference evidence="3" key="1">
    <citation type="submission" date="2023-08" db="EMBL/GenBank/DDBJ databases">
        <authorList>
            <person name="Chen Y."/>
            <person name="Shah S."/>
            <person name="Dougan E. K."/>
            <person name="Thang M."/>
            <person name="Chan C."/>
        </authorList>
    </citation>
    <scope>NUCLEOTIDE SEQUENCE</scope>
</reference>
<comment type="caution">
    <text evidence="3">The sequence shown here is derived from an EMBL/GenBank/DDBJ whole genome shotgun (WGS) entry which is preliminary data.</text>
</comment>
<evidence type="ECO:0000313" key="3">
    <source>
        <dbReference type="EMBL" id="CAJ1396279.1"/>
    </source>
</evidence>
<feature type="transmembrane region" description="Helical" evidence="1">
    <location>
        <begin position="72"/>
        <end position="93"/>
    </location>
</feature>
<keyword evidence="1" id="KW-1133">Transmembrane helix</keyword>
<keyword evidence="1" id="KW-0812">Transmembrane</keyword>
<feature type="transmembrane region" description="Helical" evidence="1">
    <location>
        <begin position="331"/>
        <end position="348"/>
    </location>
</feature>
<gene>
    <name evidence="3" type="ORF">EVOR1521_LOCUS20537</name>
</gene>
<name>A0AA36J0J5_9DINO</name>
<feature type="transmembrane region" description="Helical" evidence="1">
    <location>
        <begin position="179"/>
        <end position="200"/>
    </location>
</feature>
<feature type="transmembrane region" description="Helical" evidence="1">
    <location>
        <begin position="300"/>
        <end position="319"/>
    </location>
</feature>
<protein>
    <submittedName>
        <fullName evidence="3">Uncharacterized protein</fullName>
    </submittedName>
</protein>
<feature type="transmembrane region" description="Helical" evidence="1">
    <location>
        <begin position="273"/>
        <end position="294"/>
    </location>
</feature>
<organism evidence="3 4">
    <name type="scientific">Effrenium voratum</name>
    <dbReference type="NCBI Taxonomy" id="2562239"/>
    <lineage>
        <taxon>Eukaryota</taxon>
        <taxon>Sar</taxon>
        <taxon>Alveolata</taxon>
        <taxon>Dinophyceae</taxon>
        <taxon>Suessiales</taxon>
        <taxon>Symbiodiniaceae</taxon>
        <taxon>Effrenium</taxon>
    </lineage>
</organism>
<feature type="chain" id="PRO_5041225882" evidence="2">
    <location>
        <begin position="18"/>
        <end position="462"/>
    </location>
</feature>
<sequence length="462" mass="50570">MSTAMAVLFLLLPLASGERAEEAASRALLQRFSLNSKTKTTEERLDLWQPTPGDLENLVRVNASVAPSRMHVLAMLLLMCLLCALVDGIGCFLSHAMKLIWDGEPSSVRQPDLGGLAFLRLLGAVHLVMYSYGPSWCSGFNAWGASWFSLYFILSGLSSAQKKLSFGPSGSDWLPRRDLLLKHWALVYPLYLLSLGWVLLNTYLLKGVQVPRLLDLAFEALMLPEGLLPQRLLYKINGPNAFFSALAFCWLLEEALFTLGSRAWESGRFCQRGAFVAVVLWTAIWPFAAPGTLVSLEDNVPALSFIHCYFCGVLLAHSLHDAQGLAARSSAISASGALLIMVAIFVGIGDASMVANWAQFVLLPLQCMLIYSLGRGQDPVARIFGTWPLPLVSELALGIYIFQAPGKQLLDALMGWQGPIGDAWPLKNLRQLSVLLVFLALLALLAQQLQRRLALATKALLA</sequence>
<proteinExistence type="predicted"/>
<feature type="transmembrane region" description="Helical" evidence="1">
    <location>
        <begin position="429"/>
        <end position="446"/>
    </location>
</feature>
<dbReference type="EMBL" id="CAUJNA010003225">
    <property type="protein sequence ID" value="CAJ1396279.1"/>
    <property type="molecule type" value="Genomic_DNA"/>
</dbReference>
<evidence type="ECO:0000256" key="2">
    <source>
        <dbReference type="SAM" id="SignalP"/>
    </source>
</evidence>
<dbReference type="Proteomes" id="UP001178507">
    <property type="component" value="Unassembled WGS sequence"/>
</dbReference>
<keyword evidence="1" id="KW-0472">Membrane</keyword>
<evidence type="ECO:0000313" key="4">
    <source>
        <dbReference type="Proteomes" id="UP001178507"/>
    </source>
</evidence>
<feature type="signal peptide" evidence="2">
    <location>
        <begin position="1"/>
        <end position="17"/>
    </location>
</feature>
<feature type="transmembrane region" description="Helical" evidence="1">
    <location>
        <begin position="113"/>
        <end position="133"/>
    </location>
</feature>
<feature type="transmembrane region" description="Helical" evidence="1">
    <location>
        <begin position="354"/>
        <end position="373"/>
    </location>
</feature>
<accession>A0AA36J0J5</accession>
<feature type="transmembrane region" description="Helical" evidence="1">
    <location>
        <begin position="380"/>
        <end position="402"/>
    </location>
</feature>
<evidence type="ECO:0000256" key="1">
    <source>
        <dbReference type="SAM" id="Phobius"/>
    </source>
</evidence>
<feature type="transmembrane region" description="Helical" evidence="1">
    <location>
        <begin position="139"/>
        <end position="158"/>
    </location>
</feature>
<dbReference type="AlphaFoldDB" id="A0AA36J0J5"/>
<keyword evidence="2" id="KW-0732">Signal</keyword>